<evidence type="ECO:0000313" key="2">
    <source>
        <dbReference type="Proteomes" id="UP001218188"/>
    </source>
</evidence>
<evidence type="ECO:0000313" key="1">
    <source>
        <dbReference type="EMBL" id="KAJ7020952.1"/>
    </source>
</evidence>
<dbReference type="EMBL" id="JARJCM010000245">
    <property type="protein sequence ID" value="KAJ7020952.1"/>
    <property type="molecule type" value="Genomic_DNA"/>
</dbReference>
<dbReference type="Proteomes" id="UP001218188">
    <property type="component" value="Unassembled WGS sequence"/>
</dbReference>
<protein>
    <submittedName>
        <fullName evidence="1">Uncharacterized protein</fullName>
    </submittedName>
</protein>
<proteinExistence type="predicted"/>
<organism evidence="1 2">
    <name type="scientific">Mycena alexandri</name>
    <dbReference type="NCBI Taxonomy" id="1745969"/>
    <lineage>
        <taxon>Eukaryota</taxon>
        <taxon>Fungi</taxon>
        <taxon>Dikarya</taxon>
        <taxon>Basidiomycota</taxon>
        <taxon>Agaricomycotina</taxon>
        <taxon>Agaricomycetes</taxon>
        <taxon>Agaricomycetidae</taxon>
        <taxon>Agaricales</taxon>
        <taxon>Marasmiineae</taxon>
        <taxon>Mycenaceae</taxon>
        <taxon>Mycena</taxon>
    </lineage>
</organism>
<gene>
    <name evidence="1" type="ORF">C8F04DRAFT_1274274</name>
</gene>
<dbReference type="AlphaFoldDB" id="A0AAD6S882"/>
<accession>A0AAD6S882</accession>
<keyword evidence="2" id="KW-1185">Reference proteome</keyword>
<comment type="caution">
    <text evidence="1">The sequence shown here is derived from an EMBL/GenBank/DDBJ whole genome shotgun (WGS) entry which is preliminary data.</text>
</comment>
<reference evidence="1" key="1">
    <citation type="submission" date="2023-03" db="EMBL/GenBank/DDBJ databases">
        <title>Massive genome expansion in bonnet fungi (Mycena s.s.) driven by repeated elements and novel gene families across ecological guilds.</title>
        <authorList>
            <consortium name="Lawrence Berkeley National Laboratory"/>
            <person name="Harder C.B."/>
            <person name="Miyauchi S."/>
            <person name="Viragh M."/>
            <person name="Kuo A."/>
            <person name="Thoen E."/>
            <person name="Andreopoulos B."/>
            <person name="Lu D."/>
            <person name="Skrede I."/>
            <person name="Drula E."/>
            <person name="Henrissat B."/>
            <person name="Morin E."/>
            <person name="Kohler A."/>
            <person name="Barry K."/>
            <person name="LaButti K."/>
            <person name="Morin E."/>
            <person name="Salamov A."/>
            <person name="Lipzen A."/>
            <person name="Mereny Z."/>
            <person name="Hegedus B."/>
            <person name="Baldrian P."/>
            <person name="Stursova M."/>
            <person name="Weitz H."/>
            <person name="Taylor A."/>
            <person name="Grigoriev I.V."/>
            <person name="Nagy L.G."/>
            <person name="Martin F."/>
            <person name="Kauserud H."/>
        </authorList>
    </citation>
    <scope>NUCLEOTIDE SEQUENCE</scope>
    <source>
        <strain evidence="1">CBHHK200</strain>
    </source>
</reference>
<name>A0AAD6S882_9AGAR</name>
<sequence>MNTLPTTPLYDEAYQSRVASAIHDSSPPFAKSYGAVFYGAGATSPSIIQVPVFLGLLDATTPDHLDLTWWIPLGGCPNASSFDVAQTRLKVTHWPFEFPKPLTHGYTVCWTPQPYPDEKQSHAHPDWYRTFSTRHPVNALFERESAGGVPFHGNVVVVKHAGHSSEGLIDAELGDIGITSAIVSRAIEERLFFSNLECCTLVFEQSRFKEFAAVSHVSRFLRSCANQVFFRRVVSRVGVNLSDEYTPYRETVRRTRKLLELMVGDIACIVGSTVQGLVCLTAANEGLHVSPVPDLNILVTEDALQTVLRLLTQDLGMTCDLLLTDHSRRMEYDGLVSTNRHVTITCCVGRSVLRVLLASRTTSQMNALTRAYLISFYPHMTRRRMGLLAWPAVVAEIASYTHWNTAPLNDYTKLRRRTSGFKRECGWVCPRMWRMVQGFKGVGVYAWGIEEPVPFENQRVVWRIGEECGNDNCPNRGKTSLPLPSSFVRDGNFLDLILYAHVSRKARLVVQAILGLRCVEMLRNFFDVDALPLFWTALNIGRGGLTGSAPVWISQPRPEWTLDNVNAVVVAGGSEALRNFLSSDGWAAEAIESRVSPVISVQDGRALEPYADGATCPDITWRYTKPGRPCITVTETGWCSVFLHLVGARHTMATMLLTSTTIIAIHPSHCIASSAEWRAGRSDYMTPELEDIVARVQEMGGTFASINPQTRCGSGCLGLMRRMRGGRKTGLLRWGGHGAYGHADTVAADAYNGFDDEHYGFGWTWATCTNISCDTFRFPRTTLRQIAARSLPNPKLAAIDAYASAIFQSLPAFPLIHKGVLFATSCAEPLLVPVPLDHGVNNYRTMDDLRTYGWIRPRIPGAPTIPHFMPPHTVVGASTLLNAFGWRVAYGSNRHLLIFMATSHLLGPTNPALSLNRTEHGRVHGDLLLMIEEDGGIVDVEDCMVANMQQAFDDVWASQAFHDARAQRLVFILEVFTGDGVPDDE</sequence>